<evidence type="ECO:0000259" key="1">
    <source>
        <dbReference type="Pfam" id="PF07791"/>
    </source>
</evidence>
<sequence>MINSENEFFVIEYSPNDEGIPYFMDQEWVPELPNYDLFTAPPLPEDFSDNYAVKIKAYKLDGDYFSNDNLISSDMLILLSELKVKCISIPVKVRLYKNKTPSKEYYLFYILSYLSIMDESKSIFTISKDIETGEFNTPDEKNLEKIYYERIDKFKIRDDIHEHLFICNEISKPVCSSLFKNKFESLKLCGVKFEKIDDNYKYDVWEGW</sequence>
<reference evidence="2 3" key="1">
    <citation type="submission" date="2023-03" db="EMBL/GenBank/DDBJ databases">
        <title>WGS of NDM-producing Providencia thailandensis from Ukrainian patients.</title>
        <authorList>
            <person name="Zabicka D."/>
            <person name="Izdebski R."/>
            <person name="Urbanowicz P."/>
            <person name="Biedrzycka M."/>
            <person name="Guzek A."/>
            <person name="Gniadkowski M."/>
        </authorList>
    </citation>
    <scope>NUCLEOTIDE SEQUENCE [LARGE SCALE GENOMIC DNA]</scope>
    <source>
        <strain evidence="2 3">8015-22</strain>
    </source>
</reference>
<evidence type="ECO:0000313" key="2">
    <source>
        <dbReference type="EMBL" id="MDE8769815.1"/>
    </source>
</evidence>
<dbReference type="RefSeq" id="WP_088498668.1">
    <property type="nucleotide sequence ID" value="NZ_CP044076.1"/>
</dbReference>
<dbReference type="InterPro" id="IPR012433">
    <property type="entry name" value="Imm11"/>
</dbReference>
<dbReference type="EMBL" id="JAREJI010000004">
    <property type="protein sequence ID" value="MDE8769815.1"/>
    <property type="molecule type" value="Genomic_DNA"/>
</dbReference>
<dbReference type="Proteomes" id="UP001163056">
    <property type="component" value="Unassembled WGS sequence"/>
</dbReference>
<protein>
    <recommendedName>
        <fullName evidence="1">Immunity MXAN-0049 protein domain-containing protein</fullName>
    </recommendedName>
</protein>
<proteinExistence type="predicted"/>
<organism evidence="2 3">
    <name type="scientific">Providencia stuartii</name>
    <dbReference type="NCBI Taxonomy" id="588"/>
    <lineage>
        <taxon>Bacteria</taxon>
        <taxon>Pseudomonadati</taxon>
        <taxon>Pseudomonadota</taxon>
        <taxon>Gammaproteobacteria</taxon>
        <taxon>Enterobacterales</taxon>
        <taxon>Morganellaceae</taxon>
        <taxon>Providencia</taxon>
    </lineage>
</organism>
<comment type="caution">
    <text evidence="2">The sequence shown here is derived from an EMBL/GenBank/DDBJ whole genome shotgun (WGS) entry which is preliminary data.</text>
</comment>
<dbReference type="AlphaFoldDB" id="A0AAJ1JKX2"/>
<feature type="domain" description="Immunity MXAN-0049 protein" evidence="1">
    <location>
        <begin position="71"/>
        <end position="197"/>
    </location>
</feature>
<gene>
    <name evidence="2" type="ORF">PZS58_09800</name>
</gene>
<dbReference type="Pfam" id="PF07791">
    <property type="entry name" value="Imm11"/>
    <property type="match status" value="1"/>
</dbReference>
<accession>A0AAJ1JKX2</accession>
<evidence type="ECO:0000313" key="3">
    <source>
        <dbReference type="Proteomes" id="UP001163056"/>
    </source>
</evidence>
<name>A0AAJ1JKX2_PROST</name>